<comment type="caution">
    <text evidence="1">The sequence shown here is derived from an EMBL/GenBank/DDBJ whole genome shotgun (WGS) entry which is preliminary data.</text>
</comment>
<keyword evidence="2" id="KW-1185">Reference proteome</keyword>
<dbReference type="AlphaFoldDB" id="A0A699Z6I5"/>
<evidence type="ECO:0000313" key="1">
    <source>
        <dbReference type="EMBL" id="GFH17130.1"/>
    </source>
</evidence>
<sequence>MFAGPARRGLAPGGAAAALQQQMQEVVAELAQSCAERDYEAAISLLALGRDVRALHT</sequence>
<dbReference type="Proteomes" id="UP000485058">
    <property type="component" value="Unassembled WGS sequence"/>
</dbReference>
<organism evidence="1 2">
    <name type="scientific">Haematococcus lacustris</name>
    <name type="common">Green alga</name>
    <name type="synonym">Haematococcus pluvialis</name>
    <dbReference type="NCBI Taxonomy" id="44745"/>
    <lineage>
        <taxon>Eukaryota</taxon>
        <taxon>Viridiplantae</taxon>
        <taxon>Chlorophyta</taxon>
        <taxon>core chlorophytes</taxon>
        <taxon>Chlorophyceae</taxon>
        <taxon>CS clade</taxon>
        <taxon>Chlamydomonadales</taxon>
        <taxon>Haematococcaceae</taxon>
        <taxon>Haematococcus</taxon>
    </lineage>
</organism>
<protein>
    <submittedName>
        <fullName evidence="1">Uncharacterized protein</fullName>
    </submittedName>
</protein>
<evidence type="ECO:0000313" key="2">
    <source>
        <dbReference type="Proteomes" id="UP000485058"/>
    </source>
</evidence>
<name>A0A699Z6I5_HAELA</name>
<dbReference type="EMBL" id="BLLF01001101">
    <property type="protein sequence ID" value="GFH17130.1"/>
    <property type="molecule type" value="Genomic_DNA"/>
</dbReference>
<gene>
    <name evidence="1" type="ORF">HaLaN_13692</name>
</gene>
<accession>A0A699Z6I5</accession>
<reference evidence="1 2" key="1">
    <citation type="submission" date="2020-02" db="EMBL/GenBank/DDBJ databases">
        <title>Draft genome sequence of Haematococcus lacustris strain NIES-144.</title>
        <authorList>
            <person name="Morimoto D."/>
            <person name="Nakagawa S."/>
            <person name="Yoshida T."/>
            <person name="Sawayama S."/>
        </authorList>
    </citation>
    <scope>NUCLEOTIDE SEQUENCE [LARGE SCALE GENOMIC DNA]</scope>
    <source>
        <strain evidence="1 2">NIES-144</strain>
    </source>
</reference>
<proteinExistence type="predicted"/>